<dbReference type="AlphaFoldDB" id="A0AAE3GGM5"/>
<evidence type="ECO:0000313" key="3">
    <source>
        <dbReference type="Proteomes" id="UP001206128"/>
    </source>
</evidence>
<dbReference type="Proteomes" id="UP001206128">
    <property type="component" value="Unassembled WGS sequence"/>
</dbReference>
<evidence type="ECO:0000256" key="1">
    <source>
        <dbReference type="SAM" id="MobiDB-lite"/>
    </source>
</evidence>
<proteinExistence type="predicted"/>
<reference evidence="2" key="1">
    <citation type="submission" date="2022-06" db="EMBL/GenBank/DDBJ databases">
        <title>Genomic Encyclopedia of Archaeal and Bacterial Type Strains, Phase II (KMG-II): from individual species to whole genera.</title>
        <authorList>
            <person name="Goeker M."/>
        </authorList>
    </citation>
    <scope>NUCLEOTIDE SEQUENCE</scope>
    <source>
        <strain evidence="2">DSM 43935</strain>
    </source>
</reference>
<feature type="region of interest" description="Disordered" evidence="1">
    <location>
        <begin position="272"/>
        <end position="294"/>
    </location>
</feature>
<dbReference type="EMBL" id="JAMTCK010000012">
    <property type="protein sequence ID" value="MCP2167897.1"/>
    <property type="molecule type" value="Genomic_DNA"/>
</dbReference>
<keyword evidence="3" id="KW-1185">Reference proteome</keyword>
<evidence type="ECO:0000313" key="2">
    <source>
        <dbReference type="EMBL" id="MCP2167897.1"/>
    </source>
</evidence>
<name>A0AAE3GGM5_9PSEU</name>
<protein>
    <submittedName>
        <fullName evidence="2">Uncharacterized protein</fullName>
    </submittedName>
</protein>
<organism evidence="2 3">
    <name type="scientific">Goodfellowiella coeruleoviolacea</name>
    <dbReference type="NCBI Taxonomy" id="334858"/>
    <lineage>
        <taxon>Bacteria</taxon>
        <taxon>Bacillati</taxon>
        <taxon>Actinomycetota</taxon>
        <taxon>Actinomycetes</taxon>
        <taxon>Pseudonocardiales</taxon>
        <taxon>Pseudonocardiaceae</taxon>
        <taxon>Goodfellowiella</taxon>
    </lineage>
</organism>
<sequence>MSGSAIDARCRSGGPWQRLLPGVLMLSSGPPCREQLVRAALLYAGDRAVITGLDALHRQGAWPLEPSGPVHVLIPATRRVTSRGFVLVERTTRLPDPRHHAGLPLPPTARAVLDAARRERDPNQVRTLLVEAIRHGACTLTQLRNELDAGSQRGSAQPRQALQSLTGHVHLITEAWARRIVAHCPIPPPSWLITDGLPNQSSPSRVVHAWWQDVGLLWHIGARAHHRQCVASAGHSAVTADTVLDNTPLELHSSPEDVRRGLAAAYLRAASGRSGGSLSSDHGAVAGVGQLDDG</sequence>
<accession>A0AAE3GGM5</accession>
<comment type="caution">
    <text evidence="2">The sequence shown here is derived from an EMBL/GenBank/DDBJ whole genome shotgun (WGS) entry which is preliminary data.</text>
</comment>
<gene>
    <name evidence="2" type="ORF">LX83_004771</name>
</gene>